<dbReference type="InterPro" id="IPR036388">
    <property type="entry name" value="WH-like_DNA-bd_sf"/>
</dbReference>
<dbReference type="InterPro" id="IPR043129">
    <property type="entry name" value="ATPase_NBD"/>
</dbReference>
<evidence type="ECO:0000313" key="4">
    <source>
        <dbReference type="EMBL" id="CEL89509.1"/>
    </source>
</evidence>
<evidence type="ECO:0000313" key="5">
    <source>
        <dbReference type="Proteomes" id="UP000183504"/>
    </source>
</evidence>
<keyword evidence="3" id="KW-0119">Carbohydrate metabolism</keyword>
<dbReference type="Gene3D" id="3.30.420.40">
    <property type="match status" value="2"/>
</dbReference>
<comment type="similarity">
    <text evidence="2">Belongs to the ROK (NagC/XylR) family.</text>
</comment>
<dbReference type="Proteomes" id="UP000183504">
    <property type="component" value="Unassembled WGS sequence"/>
</dbReference>
<protein>
    <recommendedName>
        <fullName evidence="6">N-acetylglucosamine repressor</fullName>
    </recommendedName>
</protein>
<dbReference type="InterPro" id="IPR036390">
    <property type="entry name" value="WH_DNA-bd_sf"/>
</dbReference>
<evidence type="ECO:0000256" key="2">
    <source>
        <dbReference type="ARBA" id="ARBA00006479"/>
    </source>
</evidence>
<name>A0A0B7GIJ8_STRSA</name>
<accession>A0A0B7GIJ8</accession>
<dbReference type="PANTHER" id="PTHR18964">
    <property type="entry name" value="ROK (REPRESSOR, ORF, KINASE) FAMILY"/>
    <property type="match status" value="1"/>
</dbReference>
<dbReference type="SUPFAM" id="SSF46785">
    <property type="entry name" value="Winged helix' DNA-binding domain"/>
    <property type="match status" value="1"/>
</dbReference>
<proteinExistence type="inferred from homology"/>
<dbReference type="Pfam" id="PF00480">
    <property type="entry name" value="ROK"/>
    <property type="match status" value="1"/>
</dbReference>
<dbReference type="Gene3D" id="1.10.10.10">
    <property type="entry name" value="Winged helix-like DNA-binding domain superfamily/Winged helix DNA-binding domain"/>
    <property type="match status" value="1"/>
</dbReference>
<sequence>MTRTRKQNELRATVLDQLYAKRPISRIDISKETQITPATTGSIINELIKEGLVLELGELNDESVGRKKTLLDIAPRSRYYLGFEISEKQLAIVIADNTGEIAESSIRTYQVEVTGGPSDQEIIRLIQDFLKKNSQYPISAIALGLPGHVNLSESDFIISKNPHWGQINLRTIQEAFDLPVYFANKSHCLTLAERLFSYHPTDSNFIVYHVARGIHCSYMYKGSIYSQDNYLIGEVGHTVINPEGERCPCGKHGCLQVYASESALIDKAAILYRASQTSLLKTLVEDANDIDLTSLMTAYRLGDLGSIELIHTACRYLAISISNLCQLIDSERIYLDGQIFSYPVIAEQVLAQLEQEVPLFPKQKQAEIVIIPYSKYSIARSAVSLCVYHEFLDKKGNL</sequence>
<reference evidence="4 5" key="1">
    <citation type="submission" date="2015-01" db="EMBL/GenBank/DDBJ databases">
        <authorList>
            <person name="Pelicic Vladimir"/>
        </authorList>
    </citation>
    <scope>NUCLEOTIDE SEQUENCE [LARGE SCALE GENOMIC DNA]</scope>
    <source>
        <strain evidence="4 5">2908</strain>
    </source>
</reference>
<gene>
    <name evidence="4" type="ORF">SSV_0185</name>
</gene>
<comment type="function">
    <text evidence="1">Transcriptional repressor of xylose-utilizing enzymes.</text>
</comment>
<dbReference type="SUPFAM" id="SSF53067">
    <property type="entry name" value="Actin-like ATPase domain"/>
    <property type="match status" value="1"/>
</dbReference>
<evidence type="ECO:0000256" key="3">
    <source>
        <dbReference type="ARBA" id="ARBA00022629"/>
    </source>
</evidence>
<dbReference type="InterPro" id="IPR000600">
    <property type="entry name" value="ROK"/>
</dbReference>
<keyword evidence="3" id="KW-0859">Xylose metabolism</keyword>
<dbReference type="GO" id="GO:0042732">
    <property type="term" value="P:D-xylose metabolic process"/>
    <property type="evidence" value="ECO:0007669"/>
    <property type="project" value="UniProtKB-KW"/>
</dbReference>
<dbReference type="RefSeq" id="WP_072073321.1">
    <property type="nucleotide sequence ID" value="NZ_CDMW01000001.1"/>
</dbReference>
<dbReference type="PANTHER" id="PTHR18964:SF149">
    <property type="entry name" value="BIFUNCTIONAL UDP-N-ACETYLGLUCOSAMINE 2-EPIMERASE_N-ACETYLMANNOSAMINE KINASE"/>
    <property type="match status" value="1"/>
</dbReference>
<dbReference type="AlphaFoldDB" id="A0A0B7GIJ8"/>
<evidence type="ECO:0000256" key="1">
    <source>
        <dbReference type="ARBA" id="ARBA00002486"/>
    </source>
</evidence>
<organism evidence="4 5">
    <name type="scientific">Streptococcus sanguinis</name>
    <dbReference type="NCBI Taxonomy" id="1305"/>
    <lineage>
        <taxon>Bacteria</taxon>
        <taxon>Bacillati</taxon>
        <taxon>Bacillota</taxon>
        <taxon>Bacilli</taxon>
        <taxon>Lactobacillales</taxon>
        <taxon>Streptococcaceae</taxon>
        <taxon>Streptococcus</taxon>
    </lineage>
</organism>
<dbReference type="EMBL" id="CDMW01000001">
    <property type="protein sequence ID" value="CEL89509.1"/>
    <property type="molecule type" value="Genomic_DNA"/>
</dbReference>
<evidence type="ECO:0008006" key="6">
    <source>
        <dbReference type="Google" id="ProtNLM"/>
    </source>
</evidence>